<evidence type="ECO:0000256" key="4">
    <source>
        <dbReference type="ARBA" id="ARBA00022679"/>
    </source>
</evidence>
<evidence type="ECO:0000256" key="1">
    <source>
        <dbReference type="ARBA" id="ARBA00009741"/>
    </source>
</evidence>
<dbReference type="PIRSF" id="PIRSF000401">
    <property type="entry name" value="RPL11_MTase"/>
    <property type="match status" value="1"/>
</dbReference>
<evidence type="ECO:0000313" key="7">
    <source>
        <dbReference type="Proteomes" id="UP001290861"/>
    </source>
</evidence>
<name>A0ABU5MV39_9BACT</name>
<dbReference type="GO" id="GO:0008168">
    <property type="term" value="F:methyltransferase activity"/>
    <property type="evidence" value="ECO:0007669"/>
    <property type="project" value="UniProtKB-KW"/>
</dbReference>
<protein>
    <submittedName>
        <fullName evidence="6">50S ribosomal protein L11 methyltransferase</fullName>
    </submittedName>
</protein>
<evidence type="ECO:0000256" key="3">
    <source>
        <dbReference type="ARBA" id="ARBA00022603"/>
    </source>
</evidence>
<dbReference type="Proteomes" id="UP001290861">
    <property type="component" value="Unassembled WGS sequence"/>
</dbReference>
<reference evidence="6 7" key="1">
    <citation type="journal article" date="2024" name="Appl. Environ. Microbiol.">
        <title>Pontiella agarivorans sp. nov., a novel marine anaerobic bacterium capable of degrading macroalgal polysaccharides and fixing nitrogen.</title>
        <authorList>
            <person name="Liu N."/>
            <person name="Kivenson V."/>
            <person name="Peng X."/>
            <person name="Cui Z."/>
            <person name="Lankiewicz T.S."/>
            <person name="Gosselin K.M."/>
            <person name="English C.J."/>
            <person name="Blair E.M."/>
            <person name="O'Malley M.A."/>
            <person name="Valentine D.L."/>
        </authorList>
    </citation>
    <scope>NUCLEOTIDE SEQUENCE [LARGE SCALE GENOMIC DNA]</scope>
    <source>
        <strain evidence="6 7">NLcol2</strain>
    </source>
</reference>
<gene>
    <name evidence="6" type="ORF">P9H32_05505</name>
</gene>
<dbReference type="GO" id="GO:0032259">
    <property type="term" value="P:methylation"/>
    <property type="evidence" value="ECO:0007669"/>
    <property type="project" value="UniProtKB-KW"/>
</dbReference>
<dbReference type="SUPFAM" id="SSF53335">
    <property type="entry name" value="S-adenosyl-L-methionine-dependent methyltransferases"/>
    <property type="match status" value="1"/>
</dbReference>
<keyword evidence="3 6" id="KW-0489">Methyltransferase</keyword>
<keyword evidence="4" id="KW-0808">Transferase</keyword>
<dbReference type="InterPro" id="IPR050078">
    <property type="entry name" value="Ribosomal_L11_MeTrfase_PrmA"/>
</dbReference>
<keyword evidence="7" id="KW-1185">Reference proteome</keyword>
<keyword evidence="5" id="KW-0949">S-adenosyl-L-methionine</keyword>
<dbReference type="InterPro" id="IPR029063">
    <property type="entry name" value="SAM-dependent_MTases_sf"/>
</dbReference>
<proteinExistence type="inferred from homology"/>
<organism evidence="6 7">
    <name type="scientific">Pontiella agarivorans</name>
    <dbReference type="NCBI Taxonomy" id="3038953"/>
    <lineage>
        <taxon>Bacteria</taxon>
        <taxon>Pseudomonadati</taxon>
        <taxon>Kiritimatiellota</taxon>
        <taxon>Kiritimatiellia</taxon>
        <taxon>Kiritimatiellales</taxon>
        <taxon>Pontiellaceae</taxon>
        <taxon>Pontiella</taxon>
    </lineage>
</organism>
<dbReference type="PANTHER" id="PTHR43648:SF1">
    <property type="entry name" value="ELECTRON TRANSFER FLAVOPROTEIN BETA SUBUNIT LYSINE METHYLTRANSFERASE"/>
    <property type="match status" value="1"/>
</dbReference>
<evidence type="ECO:0000313" key="6">
    <source>
        <dbReference type="EMBL" id="MDZ8118079.1"/>
    </source>
</evidence>
<dbReference type="GO" id="GO:0005840">
    <property type="term" value="C:ribosome"/>
    <property type="evidence" value="ECO:0007669"/>
    <property type="project" value="UniProtKB-KW"/>
</dbReference>
<dbReference type="CDD" id="cd02440">
    <property type="entry name" value="AdoMet_MTases"/>
    <property type="match status" value="1"/>
</dbReference>
<evidence type="ECO:0000256" key="5">
    <source>
        <dbReference type="ARBA" id="ARBA00022691"/>
    </source>
</evidence>
<sequence>MKEKNKNCGGQLNLLVPAEHAERICEWVRDALGKEPIEVSHPHAERAQIEIYFDSLVEAQLVQKALPADLIIEHAEAKEYKEQDWTTFWQHHFKIMELGRNLRIVPEWEPVPEDDKINIIINPGLSFGTGGHFTTKFCLEALEASLQSMEINTMIDAGTGSGILSIAAVKLGIPDIVAFDYDPVCVDQCNLNAARNGVEGKIHFFQADVLQPGWNAKPADLICANILTSVLLEAAPLLKRAANKRLLLSGIREIEADAVAGTFMELGCKEVSRDGDGKWCGMIIDV</sequence>
<evidence type="ECO:0000256" key="2">
    <source>
        <dbReference type="ARBA" id="ARBA00022490"/>
    </source>
</evidence>
<dbReference type="InterPro" id="IPR004498">
    <property type="entry name" value="Ribosomal_PrmA_MeTrfase"/>
</dbReference>
<dbReference type="RefSeq" id="WP_322607879.1">
    <property type="nucleotide sequence ID" value="NZ_JARVCO010000007.1"/>
</dbReference>
<keyword evidence="2" id="KW-0963">Cytoplasm</keyword>
<accession>A0ABU5MV39</accession>
<comment type="similarity">
    <text evidence="1">Belongs to the methyltransferase superfamily. PrmA family.</text>
</comment>
<dbReference type="Gene3D" id="3.40.50.150">
    <property type="entry name" value="Vaccinia Virus protein VP39"/>
    <property type="match status" value="1"/>
</dbReference>
<comment type="caution">
    <text evidence="6">The sequence shown here is derived from an EMBL/GenBank/DDBJ whole genome shotgun (WGS) entry which is preliminary data.</text>
</comment>
<dbReference type="PANTHER" id="PTHR43648">
    <property type="entry name" value="ELECTRON TRANSFER FLAVOPROTEIN BETA SUBUNIT LYSINE METHYLTRANSFERASE"/>
    <property type="match status" value="1"/>
</dbReference>
<dbReference type="EMBL" id="JARVCO010000007">
    <property type="protein sequence ID" value="MDZ8118079.1"/>
    <property type="molecule type" value="Genomic_DNA"/>
</dbReference>
<keyword evidence="6" id="KW-0687">Ribonucleoprotein</keyword>
<keyword evidence="6" id="KW-0689">Ribosomal protein</keyword>
<dbReference type="Pfam" id="PF06325">
    <property type="entry name" value="PrmA"/>
    <property type="match status" value="1"/>
</dbReference>